<protein>
    <recommendedName>
        <fullName evidence="3">DUF3352 domain-containing protein</fullName>
    </recommendedName>
</protein>
<evidence type="ECO:0000313" key="2">
    <source>
        <dbReference type="Proteomes" id="UP001500575"/>
    </source>
</evidence>
<reference evidence="1 2" key="1">
    <citation type="journal article" date="2019" name="Int. J. Syst. Evol. Microbiol.">
        <title>The Global Catalogue of Microorganisms (GCM) 10K type strain sequencing project: providing services to taxonomists for standard genome sequencing and annotation.</title>
        <authorList>
            <consortium name="The Broad Institute Genomics Platform"/>
            <consortium name="The Broad Institute Genome Sequencing Center for Infectious Disease"/>
            <person name="Wu L."/>
            <person name="Ma J."/>
        </authorList>
    </citation>
    <scope>NUCLEOTIDE SEQUENCE [LARGE SCALE GENOMIC DNA]</scope>
    <source>
        <strain evidence="1 2">JCM 16021</strain>
    </source>
</reference>
<dbReference type="EMBL" id="BAAAQQ010000012">
    <property type="protein sequence ID" value="GAA2126806.1"/>
    <property type="molecule type" value="Genomic_DNA"/>
</dbReference>
<organism evidence="1 2">
    <name type="scientific">Nocardioides bigeumensis</name>
    <dbReference type="NCBI Taxonomy" id="433657"/>
    <lineage>
        <taxon>Bacteria</taxon>
        <taxon>Bacillati</taxon>
        <taxon>Actinomycetota</taxon>
        <taxon>Actinomycetes</taxon>
        <taxon>Propionibacteriales</taxon>
        <taxon>Nocardioidaceae</taxon>
        <taxon>Nocardioides</taxon>
    </lineage>
</organism>
<accession>A0ABN2YFT9</accession>
<dbReference type="Proteomes" id="UP001500575">
    <property type="component" value="Unassembled WGS sequence"/>
</dbReference>
<proteinExistence type="predicted"/>
<keyword evidence="2" id="KW-1185">Reference proteome</keyword>
<dbReference type="RefSeq" id="WP_344304139.1">
    <property type="nucleotide sequence ID" value="NZ_BAAAQQ010000012.1"/>
</dbReference>
<evidence type="ECO:0000313" key="1">
    <source>
        <dbReference type="EMBL" id="GAA2126806.1"/>
    </source>
</evidence>
<gene>
    <name evidence="1" type="ORF">GCM10009843_25550</name>
</gene>
<sequence length="353" mass="36717">MVLDRPTVRSRSRLVVALVTVTLVLAAAALVAWRTLERGTDFSEAVALAPAGTERVGWTDWAAVRDGDEPGSAADLDRMLEAAYDSDLDAASALVTSAETLRDRFEVSPANLDWELFTQSAEGAALLLRLPEGYSFDDLGDRLASLGFTRPHSETGVWRGGADVVATIGALTPQLQHWVLLEDDGLVVTSDTPEYAAAAAAAARGEGERVQGLEDVVDATGAPVSALVYAAAYACERLAMAQADGRDQDQAAELVRAAGGVNPLTGFALSTQPDGDVRVVMSFETEDQARANADSRAILAAGPAPGQGGDFTDRFSVSSATAEGRVVVLALQPVDGVSVVSDLGAGPVLFATC</sequence>
<name>A0ABN2YFT9_9ACTN</name>
<comment type="caution">
    <text evidence="1">The sequence shown here is derived from an EMBL/GenBank/DDBJ whole genome shotgun (WGS) entry which is preliminary data.</text>
</comment>
<evidence type="ECO:0008006" key="3">
    <source>
        <dbReference type="Google" id="ProtNLM"/>
    </source>
</evidence>